<keyword evidence="5" id="KW-1185">Reference proteome</keyword>
<protein>
    <submittedName>
        <fullName evidence="4">Uncharacterized protein DUF4328</fullName>
    </submittedName>
</protein>
<dbReference type="InterPro" id="IPR025565">
    <property type="entry name" value="DUF4328"/>
</dbReference>
<comment type="caution">
    <text evidence="4">The sequence shown here is derived from an EMBL/GenBank/DDBJ whole genome shotgun (WGS) entry which is preliminary data.</text>
</comment>
<feature type="domain" description="DUF4328" evidence="3">
    <location>
        <begin position="86"/>
        <end position="232"/>
    </location>
</feature>
<reference evidence="4 5" key="1">
    <citation type="submission" date="2019-03" db="EMBL/GenBank/DDBJ databases">
        <title>Genomic Encyclopedia of Archaeal and Bacterial Type Strains, Phase II (KMG-II): from individual species to whole genera.</title>
        <authorList>
            <person name="Goeker M."/>
        </authorList>
    </citation>
    <scope>NUCLEOTIDE SEQUENCE [LARGE SCALE GENOMIC DNA]</scope>
    <source>
        <strain evidence="4 5">DSM 24323</strain>
    </source>
</reference>
<feature type="transmembrane region" description="Helical" evidence="2">
    <location>
        <begin position="133"/>
        <end position="152"/>
    </location>
</feature>
<feature type="transmembrane region" description="Helical" evidence="2">
    <location>
        <begin position="206"/>
        <end position="228"/>
    </location>
</feature>
<keyword evidence="2" id="KW-0812">Transmembrane</keyword>
<evidence type="ECO:0000259" key="3">
    <source>
        <dbReference type="Pfam" id="PF14219"/>
    </source>
</evidence>
<feature type="compositionally biased region" description="Pro residues" evidence="1">
    <location>
        <begin position="20"/>
        <end position="37"/>
    </location>
</feature>
<feature type="transmembrane region" description="Helical" evidence="2">
    <location>
        <begin position="102"/>
        <end position="121"/>
    </location>
</feature>
<feature type="transmembrane region" description="Helical" evidence="2">
    <location>
        <begin position="172"/>
        <end position="194"/>
    </location>
</feature>
<dbReference type="Pfam" id="PF14219">
    <property type="entry name" value="DUF4328"/>
    <property type="match status" value="1"/>
</dbReference>
<sequence length="245" mass="27143">MSHGIPVRHGIPASHDFPGPAIPPSPASPPEAWPPGPWQTAPEPGPAMGALPRAMICLSAVWLALQIAYLVDSYLAAALWTGQATSAEAWILSDTLWSIYQFTYPVMVTTWILTSIWMYGLRTRIGPVGQRRHPLWAWFGWVIPITWLWVPLQYVRDLARATVGTALDRVWAPWWITWLISSILASISGSLYLGVEEDQVAELLSWLPHVDLLSTACMGVAFILWVRIVRTLAIGESGVRLPTMG</sequence>
<organism evidence="4 5">
    <name type="scientific">Naumannella halotolerans</name>
    <dbReference type="NCBI Taxonomy" id="993414"/>
    <lineage>
        <taxon>Bacteria</taxon>
        <taxon>Bacillati</taxon>
        <taxon>Actinomycetota</taxon>
        <taxon>Actinomycetes</taxon>
        <taxon>Propionibacteriales</taxon>
        <taxon>Propionibacteriaceae</taxon>
        <taxon>Naumannella</taxon>
    </lineage>
</organism>
<dbReference type="Proteomes" id="UP000295371">
    <property type="component" value="Unassembled WGS sequence"/>
</dbReference>
<name>A0A4R7J8W6_9ACTN</name>
<dbReference type="AlphaFoldDB" id="A0A4R7J8W6"/>
<proteinExistence type="predicted"/>
<dbReference type="EMBL" id="SOAW01000001">
    <property type="protein sequence ID" value="TDT32923.1"/>
    <property type="molecule type" value="Genomic_DNA"/>
</dbReference>
<gene>
    <name evidence="4" type="ORF">CLV29_0514</name>
</gene>
<evidence type="ECO:0000313" key="5">
    <source>
        <dbReference type="Proteomes" id="UP000295371"/>
    </source>
</evidence>
<feature type="region of interest" description="Disordered" evidence="1">
    <location>
        <begin position="1"/>
        <end position="41"/>
    </location>
</feature>
<accession>A0A4R7J8W6</accession>
<feature type="transmembrane region" description="Helical" evidence="2">
    <location>
        <begin position="56"/>
        <end position="82"/>
    </location>
</feature>
<keyword evidence="2" id="KW-0472">Membrane</keyword>
<evidence type="ECO:0000313" key="4">
    <source>
        <dbReference type="EMBL" id="TDT32923.1"/>
    </source>
</evidence>
<evidence type="ECO:0000256" key="2">
    <source>
        <dbReference type="SAM" id="Phobius"/>
    </source>
</evidence>
<evidence type="ECO:0000256" key="1">
    <source>
        <dbReference type="SAM" id="MobiDB-lite"/>
    </source>
</evidence>
<keyword evidence="2" id="KW-1133">Transmembrane helix</keyword>